<name>A0A3Q7EL06_SOLLC</name>
<accession>A0A3Q7EL06</accession>
<dbReference type="InterPro" id="IPR002347">
    <property type="entry name" value="SDR_fam"/>
</dbReference>
<dbReference type="FunCoup" id="A0A3Q7EL06">
    <property type="interactions" value="211"/>
</dbReference>
<dbReference type="SUPFAM" id="SSF51735">
    <property type="entry name" value="NAD(P)-binding Rossmann-fold domains"/>
    <property type="match status" value="2"/>
</dbReference>
<dbReference type="EnsemblPlants" id="Solyc01g094220.3.1">
    <property type="protein sequence ID" value="Solyc01g094220.3.1"/>
    <property type="gene ID" value="Solyc01g094220.3"/>
</dbReference>
<evidence type="ECO:0000313" key="5">
    <source>
        <dbReference type="Proteomes" id="UP000004994"/>
    </source>
</evidence>
<sequence>MAEASNFLETQRIAVVSGGNKGIGLEICRQLASKGILVILTARDEKKGNEAVINMDEHSNYNIIFHQLDVTNISSIVTLRDFIKNRFGKLDILMKVATQTIDIGEECIKTNYYGAKWMIQELLPLLQLSDSPRIVNVSSSTGKLQHVRNEWAIGVLNDCDNLTEDKVDEVLNVFLKDFKEDLLESKNWPLIVSAYTLSKAALNGYVKTDLCYNSGILTVEEGAQSPVWLALLPQGVVTGANKGIGFEICRQLASNGVLVILGARNEKRGIEALEKLKGFGLAENVVFHQLDVVDNSSIDSLAEFIKTKFGRLDILVNNAGIAGVSADADALRAKRESSGTGGSQVNWNEILSQSFELAKECLETNYYGAKKMTEACIPLLQLSKSPRIVNVSSSMGKLKNLKHEWATGVLNDSENLTEEKIEEVINQYLKDFKEDSLQAKGWPSLMSAYIVSKAAMNAYSRVMAKKHPSIQINCVCPGFVKTDINFNSGILSIEEGAESPVRLALQPDDGPSGLFFDRNGVSSFE</sequence>
<evidence type="ECO:0000256" key="1">
    <source>
        <dbReference type="ARBA" id="ARBA00006484"/>
    </source>
</evidence>
<dbReference type="Proteomes" id="UP000004994">
    <property type="component" value="Chromosome 1"/>
</dbReference>
<dbReference type="PANTHER" id="PTHR43490:SF98">
    <property type="entry name" value="OS02G0640600 PROTEIN"/>
    <property type="match status" value="1"/>
</dbReference>
<protein>
    <submittedName>
        <fullName evidence="4">Uncharacterized protein</fullName>
    </submittedName>
</protein>
<evidence type="ECO:0000256" key="3">
    <source>
        <dbReference type="ARBA" id="ARBA00023002"/>
    </source>
</evidence>
<evidence type="ECO:0000313" key="4">
    <source>
        <dbReference type="EnsemblPlants" id="Solyc01g094220.3.1"/>
    </source>
</evidence>
<dbReference type="PRINTS" id="PR00081">
    <property type="entry name" value="GDHRDH"/>
</dbReference>
<dbReference type="InParanoid" id="A0A3Q7EL06"/>
<proteinExistence type="inferred from homology"/>
<dbReference type="InterPro" id="IPR036291">
    <property type="entry name" value="NAD(P)-bd_dom_sf"/>
</dbReference>
<dbReference type="Gramene" id="Solyc01g094220.3.1">
    <property type="protein sequence ID" value="Solyc01g094220.3.1"/>
    <property type="gene ID" value="Solyc01g094220.3"/>
</dbReference>
<dbReference type="InterPro" id="IPR045313">
    <property type="entry name" value="CBR1-like"/>
</dbReference>
<dbReference type="CDD" id="cd05324">
    <property type="entry name" value="carb_red_PTCR-like_SDR_c"/>
    <property type="match status" value="1"/>
</dbReference>
<reference evidence="4" key="1">
    <citation type="journal article" date="2012" name="Nature">
        <title>The tomato genome sequence provides insights into fleshy fruit evolution.</title>
        <authorList>
            <consortium name="Tomato Genome Consortium"/>
        </authorList>
    </citation>
    <scope>NUCLEOTIDE SEQUENCE [LARGE SCALE GENOMIC DNA]</scope>
    <source>
        <strain evidence="4">cv. Heinz 1706</strain>
    </source>
</reference>
<dbReference type="Pfam" id="PF00106">
    <property type="entry name" value="adh_short"/>
    <property type="match status" value="3"/>
</dbReference>
<keyword evidence="5" id="KW-1185">Reference proteome</keyword>
<dbReference type="OMA" id="CNAIFPL"/>
<dbReference type="STRING" id="4081.A0A3Q7EL06"/>
<dbReference type="Gene3D" id="3.40.50.720">
    <property type="entry name" value="NAD(P)-binding Rossmann-like Domain"/>
    <property type="match status" value="3"/>
</dbReference>
<dbReference type="PANTHER" id="PTHR43490">
    <property type="entry name" value="(+)-NEOMENTHOL DEHYDROGENASE"/>
    <property type="match status" value="1"/>
</dbReference>
<dbReference type="PaxDb" id="4081-Solyc01g094220.2.1"/>
<dbReference type="PRINTS" id="PR00080">
    <property type="entry name" value="SDRFAMILY"/>
</dbReference>
<reference evidence="4" key="2">
    <citation type="submission" date="2019-01" db="UniProtKB">
        <authorList>
            <consortium name="EnsemblPlants"/>
        </authorList>
    </citation>
    <scope>IDENTIFICATION</scope>
    <source>
        <strain evidence="4">cv. Heinz 1706</strain>
    </source>
</reference>
<keyword evidence="2" id="KW-0521">NADP</keyword>
<dbReference type="FunFam" id="3.40.50.720:FF:000312">
    <property type="entry name" value="(+)-neomenthol dehydrogenase"/>
    <property type="match status" value="1"/>
</dbReference>
<comment type="similarity">
    <text evidence="1">Belongs to the short-chain dehydrogenases/reductases (SDR) family.</text>
</comment>
<organism evidence="4">
    <name type="scientific">Solanum lycopersicum</name>
    <name type="common">Tomato</name>
    <name type="synonym">Lycopersicon esculentum</name>
    <dbReference type="NCBI Taxonomy" id="4081"/>
    <lineage>
        <taxon>Eukaryota</taxon>
        <taxon>Viridiplantae</taxon>
        <taxon>Streptophyta</taxon>
        <taxon>Embryophyta</taxon>
        <taxon>Tracheophyta</taxon>
        <taxon>Spermatophyta</taxon>
        <taxon>Magnoliopsida</taxon>
        <taxon>eudicotyledons</taxon>
        <taxon>Gunneridae</taxon>
        <taxon>Pentapetalae</taxon>
        <taxon>asterids</taxon>
        <taxon>lamiids</taxon>
        <taxon>Solanales</taxon>
        <taxon>Solanaceae</taxon>
        <taxon>Solanoideae</taxon>
        <taxon>Solaneae</taxon>
        <taxon>Solanum</taxon>
        <taxon>Solanum subgen. Lycopersicon</taxon>
    </lineage>
</organism>
<dbReference type="GO" id="GO:0016616">
    <property type="term" value="F:oxidoreductase activity, acting on the CH-OH group of donors, NAD or NADP as acceptor"/>
    <property type="evidence" value="ECO:0007669"/>
    <property type="project" value="InterPro"/>
</dbReference>
<evidence type="ECO:0000256" key="2">
    <source>
        <dbReference type="ARBA" id="ARBA00022857"/>
    </source>
</evidence>
<dbReference type="AlphaFoldDB" id="A0A3Q7EL06"/>
<keyword evidence="3" id="KW-0560">Oxidoreductase</keyword>